<keyword evidence="9" id="KW-1185">Reference proteome</keyword>
<dbReference type="EMBL" id="LWDX02021290">
    <property type="protein sequence ID" value="OEL32407.1"/>
    <property type="molecule type" value="Genomic_DNA"/>
</dbReference>
<dbReference type="Pfam" id="PF01565">
    <property type="entry name" value="FAD_binding_4"/>
    <property type="match status" value="1"/>
</dbReference>
<dbReference type="InterPro" id="IPR006094">
    <property type="entry name" value="Oxid_FAD_bind_N"/>
</dbReference>
<dbReference type="Gene3D" id="3.30.465.10">
    <property type="match status" value="2"/>
</dbReference>
<protein>
    <submittedName>
        <fullName evidence="8">Tetrahydrocannabinolic acid synthase</fullName>
    </submittedName>
</protein>
<keyword evidence="4" id="KW-0732">Signal</keyword>
<dbReference type="InterPro" id="IPR036318">
    <property type="entry name" value="FAD-bd_PCMH-like_sf"/>
</dbReference>
<keyword evidence="3" id="KW-0285">Flavoprotein</keyword>
<dbReference type="GO" id="GO:0071949">
    <property type="term" value="F:FAD binding"/>
    <property type="evidence" value="ECO:0007669"/>
    <property type="project" value="InterPro"/>
</dbReference>
<keyword evidence="6" id="KW-0325">Glycoprotein</keyword>
<sequence>MSKKNPQIAFPAGVCPTIGVGGHFSGGGIGMMMRKHGLSINKVIDAKLVNASGDLVNRTPMGEDLFWAIRGGGGESFGIVVSWKESLVEVPSTVTDFNIAKTIDQGAIGILKKWQDVAPTLPSDINIRVVVQGQQALFQSLYLGACDALLPGPVMALKYIYALLLMTYKKGQHIYPIYHRYDKHAKILLYEIEGPLQKDKYMKEIISMTLVAMEFFIMNRVSALALLLCACLSASCHVAVSGPPAPRDDFLSCLTRRVPPRLLFAKSSPAYGSVWSSTIRNIKFLSDKTVRPLYIITPTDASHIQSAVVCGRRHGMRLRVRSGGHDYEGLSYRSDKPEPFAVVDLSKMRQVRIDGKLATAWVDSGAQLGEIYYAVSKATPKLGFPAGVCATIGVGGHFSGGGFGMMLRKYGTAVDNVIDAKVVDANGKLLDRKSMGEDYFWAIRGGGGASFGIVVSWQIKLVPVPPTVTVFQIHKGVRDGAIDLITKWQQVAPSLPEDLMIRIMAMGQDAMFEALYLGTCKDLVPLMNARFPELGMNPSHCNEMSWIESVPYIPLGKTGTVKDLLNRTSNIRAFGKYKSDYVRDPIPRSVWEKIFAWLVKPGAGVMIMDPYGGRISSIPEDATPFPHRQGMLFNIQYVNYWFGEGAGALPNQWSRDMYAFMEPYVTKNPRQAYVNYRDLELGVNQVVGDVSTYASGKVWGDKYFKGNFDRLARIKAKVDPQDYFRNEQSIPPLLK</sequence>
<evidence type="ECO:0000256" key="3">
    <source>
        <dbReference type="ARBA" id="ARBA00022630"/>
    </source>
</evidence>
<accession>A0A1E5W4X7</accession>
<dbReference type="STRING" id="888268.A0A1E5W4X7"/>
<evidence type="ECO:0000256" key="1">
    <source>
        <dbReference type="ARBA" id="ARBA00001974"/>
    </source>
</evidence>
<dbReference type="AlphaFoldDB" id="A0A1E5W4X7"/>
<evidence type="ECO:0000256" key="6">
    <source>
        <dbReference type="ARBA" id="ARBA00023180"/>
    </source>
</evidence>
<reference evidence="8 9" key="1">
    <citation type="submission" date="2016-09" db="EMBL/GenBank/DDBJ databases">
        <title>The draft genome of Dichanthelium oligosanthes: A C3 panicoid grass species.</title>
        <authorList>
            <person name="Studer A.J."/>
            <person name="Schnable J.C."/>
            <person name="Brutnell T.P."/>
        </authorList>
    </citation>
    <scope>NUCLEOTIDE SEQUENCE [LARGE SCALE GENOMIC DNA]</scope>
    <source>
        <strain evidence="9">cv. Kellogg 1175</strain>
        <tissue evidence="8">Leaf</tissue>
    </source>
</reference>
<dbReference type="PANTHER" id="PTHR32448">
    <property type="entry name" value="OS08G0158400 PROTEIN"/>
    <property type="match status" value="1"/>
</dbReference>
<feature type="domain" description="FAD-binding PCMH-type" evidence="7">
    <location>
        <begin position="288"/>
        <end position="464"/>
    </location>
</feature>
<dbReference type="SUPFAM" id="SSF56176">
    <property type="entry name" value="FAD-binding/transporter-associated domain-like"/>
    <property type="match status" value="2"/>
</dbReference>
<dbReference type="Pfam" id="PF08031">
    <property type="entry name" value="BBE"/>
    <property type="match status" value="1"/>
</dbReference>
<dbReference type="InterPro" id="IPR016169">
    <property type="entry name" value="FAD-bd_PCMH_sub2"/>
</dbReference>
<dbReference type="Proteomes" id="UP000095767">
    <property type="component" value="Unassembled WGS sequence"/>
</dbReference>
<evidence type="ECO:0000313" key="8">
    <source>
        <dbReference type="EMBL" id="OEL32407.1"/>
    </source>
</evidence>
<dbReference type="Gene3D" id="3.30.43.10">
    <property type="entry name" value="Uridine Diphospho-n-acetylenolpyruvylglucosamine Reductase, domain 2"/>
    <property type="match status" value="1"/>
</dbReference>
<dbReference type="InterPro" id="IPR016167">
    <property type="entry name" value="FAD-bd_PCMH_sub1"/>
</dbReference>
<evidence type="ECO:0000256" key="5">
    <source>
        <dbReference type="ARBA" id="ARBA00022827"/>
    </source>
</evidence>
<proteinExistence type="inferred from homology"/>
<comment type="cofactor">
    <cofactor evidence="1">
        <name>FAD</name>
        <dbReference type="ChEBI" id="CHEBI:57692"/>
    </cofactor>
</comment>
<comment type="caution">
    <text evidence="8">The sequence shown here is derived from an EMBL/GenBank/DDBJ whole genome shotgun (WGS) entry which is preliminary data.</text>
</comment>
<comment type="similarity">
    <text evidence="2">Belongs to the oxygen-dependent FAD-linked oxidoreductase family.</text>
</comment>
<gene>
    <name evidence="8" type="ORF">BAE44_0006574</name>
</gene>
<dbReference type="InterPro" id="IPR012951">
    <property type="entry name" value="BBE"/>
</dbReference>
<evidence type="ECO:0000256" key="4">
    <source>
        <dbReference type="ARBA" id="ARBA00022729"/>
    </source>
</evidence>
<evidence type="ECO:0000256" key="2">
    <source>
        <dbReference type="ARBA" id="ARBA00005466"/>
    </source>
</evidence>
<name>A0A1E5W4X7_9POAL</name>
<dbReference type="Gene3D" id="3.40.462.20">
    <property type="match status" value="2"/>
</dbReference>
<evidence type="ECO:0000259" key="7">
    <source>
        <dbReference type="PROSITE" id="PS51387"/>
    </source>
</evidence>
<organism evidence="8 9">
    <name type="scientific">Dichanthelium oligosanthes</name>
    <dbReference type="NCBI Taxonomy" id="888268"/>
    <lineage>
        <taxon>Eukaryota</taxon>
        <taxon>Viridiplantae</taxon>
        <taxon>Streptophyta</taxon>
        <taxon>Embryophyta</taxon>
        <taxon>Tracheophyta</taxon>
        <taxon>Spermatophyta</taxon>
        <taxon>Magnoliopsida</taxon>
        <taxon>Liliopsida</taxon>
        <taxon>Poales</taxon>
        <taxon>Poaceae</taxon>
        <taxon>PACMAD clade</taxon>
        <taxon>Panicoideae</taxon>
        <taxon>Panicodae</taxon>
        <taxon>Paniceae</taxon>
        <taxon>Dichantheliinae</taxon>
        <taxon>Dichanthelium</taxon>
    </lineage>
</organism>
<dbReference type="InterPro" id="IPR016166">
    <property type="entry name" value="FAD-bd_PCMH"/>
</dbReference>
<dbReference type="PROSITE" id="PS51387">
    <property type="entry name" value="FAD_PCMH"/>
    <property type="match status" value="1"/>
</dbReference>
<evidence type="ECO:0000313" key="9">
    <source>
        <dbReference type="Proteomes" id="UP000095767"/>
    </source>
</evidence>
<dbReference type="GO" id="GO:0016491">
    <property type="term" value="F:oxidoreductase activity"/>
    <property type="evidence" value="ECO:0007669"/>
    <property type="project" value="InterPro"/>
</dbReference>
<keyword evidence="5" id="KW-0274">FAD</keyword>
<dbReference type="OrthoDB" id="407275at2759"/>